<evidence type="ECO:0000256" key="2">
    <source>
        <dbReference type="ARBA" id="ARBA00022692"/>
    </source>
</evidence>
<feature type="chain" id="PRO_5015351100" evidence="4">
    <location>
        <begin position="30"/>
        <end position="583"/>
    </location>
</feature>
<feature type="domain" description="Polypeptide-transport-associated ShlB-type" evidence="6">
    <location>
        <begin position="87"/>
        <end position="162"/>
    </location>
</feature>
<evidence type="ECO:0000256" key="1">
    <source>
        <dbReference type="ARBA" id="ARBA00022452"/>
    </source>
</evidence>
<reference evidence="7 8" key="1">
    <citation type="submission" date="2018-03" db="EMBL/GenBank/DDBJ databases">
        <title>Complete genome sequence and methylome analysis of Pseudomonas mendocina NEB 698.</title>
        <authorList>
            <person name="Morgan R.D."/>
        </authorList>
    </citation>
    <scope>NUCLEOTIDE SEQUENCE [LARGE SCALE GENOMIC DNA]</scope>
    <source>
        <strain evidence="7 8">NEB698</strain>
    </source>
</reference>
<dbReference type="PANTHER" id="PTHR34597:SF6">
    <property type="entry name" value="BLR6126 PROTEIN"/>
    <property type="match status" value="1"/>
</dbReference>
<proteinExistence type="predicted"/>
<dbReference type="EMBL" id="CP027657">
    <property type="protein sequence ID" value="AVO55882.1"/>
    <property type="molecule type" value="Genomic_DNA"/>
</dbReference>
<protein>
    <submittedName>
        <fullName evidence="7">ShlB/FhaC/HecB family hemolysin secretion/activation protein</fullName>
    </submittedName>
</protein>
<keyword evidence="1" id="KW-1134">Transmembrane beta strand</keyword>
<organism evidence="7 8">
    <name type="scientific">Ectopseudomonas mendocina</name>
    <name type="common">Pseudomonas mendocina</name>
    <dbReference type="NCBI Taxonomy" id="300"/>
    <lineage>
        <taxon>Bacteria</taxon>
        <taxon>Pseudomonadati</taxon>
        <taxon>Pseudomonadota</taxon>
        <taxon>Gammaproteobacteria</taxon>
        <taxon>Pseudomonadales</taxon>
        <taxon>Pseudomonadaceae</taxon>
        <taxon>Ectopseudomonas</taxon>
    </lineage>
</organism>
<keyword evidence="4" id="KW-0732">Signal</keyword>
<dbReference type="OrthoDB" id="572300at2"/>
<evidence type="ECO:0000256" key="4">
    <source>
        <dbReference type="SAM" id="SignalP"/>
    </source>
</evidence>
<dbReference type="Gene3D" id="2.40.160.50">
    <property type="entry name" value="membrane protein fhac: a member of the omp85/tpsb transporter family"/>
    <property type="match status" value="1"/>
</dbReference>
<feature type="domain" description="Haemolysin activator HlyB C-terminal" evidence="5">
    <location>
        <begin position="223"/>
        <end position="540"/>
    </location>
</feature>
<evidence type="ECO:0000259" key="5">
    <source>
        <dbReference type="Pfam" id="PF03865"/>
    </source>
</evidence>
<dbReference type="Pfam" id="PF08479">
    <property type="entry name" value="POTRA_2"/>
    <property type="match status" value="1"/>
</dbReference>
<dbReference type="InterPro" id="IPR051544">
    <property type="entry name" value="TPS_OM_transporter"/>
</dbReference>
<evidence type="ECO:0000256" key="3">
    <source>
        <dbReference type="ARBA" id="ARBA00023237"/>
    </source>
</evidence>
<feature type="signal peptide" evidence="4">
    <location>
        <begin position="1"/>
        <end position="29"/>
    </location>
</feature>
<gene>
    <name evidence="7" type="ORF">C7A17_25075</name>
</gene>
<evidence type="ECO:0000313" key="7">
    <source>
        <dbReference type="EMBL" id="AVO55882.1"/>
    </source>
</evidence>
<keyword evidence="3" id="KW-0998">Cell outer membrane</keyword>
<dbReference type="Proteomes" id="UP000238327">
    <property type="component" value="Chromosome"/>
</dbReference>
<accession>A0A2R3QW20</accession>
<dbReference type="Gene3D" id="3.10.20.310">
    <property type="entry name" value="membrane protein fhac"/>
    <property type="match status" value="1"/>
</dbReference>
<dbReference type="InterPro" id="IPR013686">
    <property type="entry name" value="Polypept-transport_assoc_ShlB"/>
</dbReference>
<dbReference type="GO" id="GO:0046819">
    <property type="term" value="P:protein secretion by the type V secretion system"/>
    <property type="evidence" value="ECO:0007669"/>
    <property type="project" value="TreeGrafter"/>
</dbReference>
<dbReference type="GO" id="GO:0008320">
    <property type="term" value="F:protein transmembrane transporter activity"/>
    <property type="evidence" value="ECO:0007669"/>
    <property type="project" value="TreeGrafter"/>
</dbReference>
<evidence type="ECO:0000313" key="8">
    <source>
        <dbReference type="Proteomes" id="UP000238327"/>
    </source>
</evidence>
<sequence length="583" mass="63917">MNAHPSKLTRVAAAVLSALVLVNGTQAVAAPLGQLDPGRVEVPDRSGTRNSVTTMPGTLEMPETVITPEIEEPPEEMTALPGNMTRFLVKKVNIVGANSYPPGTFDSLVSRLEGNRVNLQEINKVVNTITQRYRKAGFLLAKAYLPEQRLEDGVLTIQVFEGKVNEVTFSGPTNTTLKRYADNILSETPPTSTTLERNLLLMNDVSGNDSRAMLQASPVEDGTDLAVENSLRKYEGFVGFDNRDSRYFGPWQLYGGVGVNDLTGRGDHLGVRAGRSIEGDKMTFVEGQYELPLGSKGDVLSVLAQHNDGHADTYSFLNPNSSGDTFALRLTRPWIRLRDETLKTSAAFTYYNGTSEYLDDKSLPPSSEDRIRALRLGASYDWYDAYGGKNLLKAELSQGLDIMGASSESRLNPSREGGETDFTKLQVDAQRIQDLSGVMDGLNLYVAGSAQTSFGQRLLSPEQFGVGGSEFGRGYDPSEITGDSGVALKTELQYNHVHSVKDHAVPTQYYGFWDAGKVWSEKPSWVRSESLASAGFGARFNVFKDTYVSPEVAFPLTRSVSAEELDDDNGKAPRFYINFLKLF</sequence>
<dbReference type="InterPro" id="IPR005565">
    <property type="entry name" value="Hemolysn_activator_HlyB_C"/>
</dbReference>
<dbReference type="AlphaFoldDB" id="A0A2R3QW20"/>
<dbReference type="RefSeq" id="WP_106741911.1">
    <property type="nucleotide sequence ID" value="NZ_CP027657.1"/>
</dbReference>
<name>A0A2R3QW20_ECTME</name>
<evidence type="ECO:0000259" key="6">
    <source>
        <dbReference type="Pfam" id="PF08479"/>
    </source>
</evidence>
<dbReference type="Pfam" id="PF03865">
    <property type="entry name" value="ShlB"/>
    <property type="match status" value="1"/>
</dbReference>
<dbReference type="PANTHER" id="PTHR34597">
    <property type="entry name" value="SLR1661 PROTEIN"/>
    <property type="match status" value="1"/>
</dbReference>
<keyword evidence="1" id="KW-0472">Membrane</keyword>
<keyword evidence="2" id="KW-0812">Transmembrane</keyword>
<dbReference type="GO" id="GO:0098046">
    <property type="term" value="C:type V protein secretion system complex"/>
    <property type="evidence" value="ECO:0007669"/>
    <property type="project" value="TreeGrafter"/>
</dbReference>